<protein>
    <submittedName>
        <fullName evidence="3">J domain-containing protein</fullName>
    </submittedName>
</protein>
<dbReference type="PRINTS" id="PR00625">
    <property type="entry name" value="JDOMAIN"/>
</dbReference>
<keyword evidence="1" id="KW-1133">Transmembrane helix</keyword>
<keyword evidence="1" id="KW-0812">Transmembrane</keyword>
<evidence type="ECO:0000313" key="4">
    <source>
        <dbReference type="Proteomes" id="UP001176429"/>
    </source>
</evidence>
<sequence length="261" mass="30042">MTFYQILEVPPGASATDIRRAYRRLVLLTHPDRTPDPAAHQRYLAINEAYDVLSDASRRQAYDLRLASPVSYGPLPTPRRRPAAPRRHRTVEEVRLGVHAQVYLRYTKLAQRINYVIIGFCLLLALDYAVALDYPSEPILSAEYRPERDRYGSVLREYYAYETPHTSLRALYAYPAGEVMVLRITPLFRQVLTFRRVADSPEYDYNNREHTIYGAVGWLFVALRIIAVVGAWPGRVARRQVECAVTASVLFIILIWVAFRL</sequence>
<accession>A0ABT9BB79</accession>
<dbReference type="SUPFAM" id="SSF46565">
    <property type="entry name" value="Chaperone J-domain"/>
    <property type="match status" value="1"/>
</dbReference>
<evidence type="ECO:0000256" key="1">
    <source>
        <dbReference type="SAM" id="Phobius"/>
    </source>
</evidence>
<dbReference type="Pfam" id="PF00226">
    <property type="entry name" value="DnaJ"/>
    <property type="match status" value="1"/>
</dbReference>
<dbReference type="RefSeq" id="WP_305006259.1">
    <property type="nucleotide sequence ID" value="NZ_JAUQSY010000005.1"/>
</dbReference>
<evidence type="ECO:0000259" key="2">
    <source>
        <dbReference type="PROSITE" id="PS50076"/>
    </source>
</evidence>
<gene>
    <name evidence="3" type="ORF">Q5H93_09390</name>
</gene>
<dbReference type="InterPro" id="IPR050817">
    <property type="entry name" value="DjlA_DnaK_co-chaperone"/>
</dbReference>
<evidence type="ECO:0000313" key="3">
    <source>
        <dbReference type="EMBL" id="MDO7874944.1"/>
    </source>
</evidence>
<feature type="transmembrane region" description="Helical" evidence="1">
    <location>
        <begin position="113"/>
        <end position="131"/>
    </location>
</feature>
<feature type="transmembrane region" description="Helical" evidence="1">
    <location>
        <begin position="241"/>
        <end position="259"/>
    </location>
</feature>
<dbReference type="SMART" id="SM00271">
    <property type="entry name" value="DnaJ"/>
    <property type="match status" value="1"/>
</dbReference>
<dbReference type="InterPro" id="IPR001623">
    <property type="entry name" value="DnaJ_domain"/>
</dbReference>
<feature type="domain" description="J" evidence="2">
    <location>
        <begin position="2"/>
        <end position="66"/>
    </location>
</feature>
<comment type="caution">
    <text evidence="3">The sequence shown here is derived from an EMBL/GenBank/DDBJ whole genome shotgun (WGS) entry which is preliminary data.</text>
</comment>
<keyword evidence="1" id="KW-0472">Membrane</keyword>
<name>A0ABT9BB79_9BACT</name>
<dbReference type="InterPro" id="IPR036869">
    <property type="entry name" value="J_dom_sf"/>
</dbReference>
<reference evidence="3" key="1">
    <citation type="submission" date="2023-07" db="EMBL/GenBank/DDBJ databases">
        <authorList>
            <person name="Kim M.K."/>
        </authorList>
    </citation>
    <scope>NUCLEOTIDE SEQUENCE</scope>
    <source>
        <strain evidence="3">ASUV-10-1</strain>
    </source>
</reference>
<dbReference type="EMBL" id="JAUQSY010000005">
    <property type="protein sequence ID" value="MDO7874944.1"/>
    <property type="molecule type" value="Genomic_DNA"/>
</dbReference>
<feature type="transmembrane region" description="Helical" evidence="1">
    <location>
        <begin position="212"/>
        <end position="234"/>
    </location>
</feature>
<dbReference type="Proteomes" id="UP001176429">
    <property type="component" value="Unassembled WGS sequence"/>
</dbReference>
<dbReference type="PROSITE" id="PS50076">
    <property type="entry name" value="DNAJ_2"/>
    <property type="match status" value="1"/>
</dbReference>
<proteinExistence type="predicted"/>
<dbReference type="PANTHER" id="PTHR24074">
    <property type="entry name" value="CO-CHAPERONE PROTEIN DJLA"/>
    <property type="match status" value="1"/>
</dbReference>
<keyword evidence="4" id="KW-1185">Reference proteome</keyword>
<organism evidence="3 4">
    <name type="scientific">Hymenobacter aranciens</name>
    <dbReference type="NCBI Taxonomy" id="3063996"/>
    <lineage>
        <taxon>Bacteria</taxon>
        <taxon>Pseudomonadati</taxon>
        <taxon>Bacteroidota</taxon>
        <taxon>Cytophagia</taxon>
        <taxon>Cytophagales</taxon>
        <taxon>Hymenobacteraceae</taxon>
        <taxon>Hymenobacter</taxon>
    </lineage>
</organism>
<dbReference type="CDD" id="cd06257">
    <property type="entry name" value="DnaJ"/>
    <property type="match status" value="1"/>
</dbReference>
<dbReference type="Gene3D" id="1.10.287.110">
    <property type="entry name" value="DnaJ domain"/>
    <property type="match status" value="1"/>
</dbReference>